<dbReference type="InterPro" id="IPR010791">
    <property type="entry name" value="AttH_dom"/>
</dbReference>
<evidence type="ECO:0000259" key="1">
    <source>
        <dbReference type="Pfam" id="PF07143"/>
    </source>
</evidence>
<reference evidence="2 3" key="1">
    <citation type="submission" date="2018-12" db="EMBL/GenBank/DDBJ databases">
        <authorList>
            <person name="Yu L."/>
        </authorList>
    </citation>
    <scope>NUCLEOTIDE SEQUENCE [LARGE SCALE GENOMIC DNA]</scope>
    <source>
        <strain evidence="2 3">11S</strain>
    </source>
</reference>
<feature type="domain" description="AttH" evidence="1">
    <location>
        <begin position="61"/>
        <end position="247"/>
    </location>
</feature>
<organism evidence="2 3">
    <name type="scientific">Halomonas nitroreducens</name>
    <dbReference type="NCBI Taxonomy" id="447425"/>
    <lineage>
        <taxon>Bacteria</taxon>
        <taxon>Pseudomonadati</taxon>
        <taxon>Pseudomonadota</taxon>
        <taxon>Gammaproteobacteria</taxon>
        <taxon>Oceanospirillales</taxon>
        <taxon>Halomonadaceae</taxon>
        <taxon>Halomonas</taxon>
    </lineage>
</organism>
<evidence type="ECO:0000313" key="2">
    <source>
        <dbReference type="EMBL" id="RTQ99164.1"/>
    </source>
</evidence>
<dbReference type="EMBL" id="RXNS01000021">
    <property type="protein sequence ID" value="RTQ99164.1"/>
    <property type="molecule type" value="Genomic_DNA"/>
</dbReference>
<dbReference type="SUPFAM" id="SSF159245">
    <property type="entry name" value="AttH-like"/>
    <property type="match status" value="1"/>
</dbReference>
<dbReference type="Pfam" id="PF17186">
    <property type="entry name" value="Lipocalin_9"/>
    <property type="match status" value="1"/>
</dbReference>
<name>A0A431V059_9GAMM</name>
<dbReference type="Gene3D" id="2.40.370.10">
    <property type="entry name" value="AttH-like domain"/>
    <property type="match status" value="2"/>
</dbReference>
<dbReference type="RefSeq" id="WP_126486626.1">
    <property type="nucleotide sequence ID" value="NZ_RXNS01000021.1"/>
</dbReference>
<dbReference type="PANTHER" id="PTHR38591">
    <property type="entry name" value="HYDROLASE"/>
    <property type="match status" value="1"/>
</dbReference>
<dbReference type="OrthoDB" id="9770826at2"/>
<dbReference type="Pfam" id="PF07143">
    <property type="entry name" value="CrtC"/>
    <property type="match status" value="1"/>
</dbReference>
<proteinExistence type="predicted"/>
<dbReference type="AlphaFoldDB" id="A0A431V059"/>
<gene>
    <name evidence="2" type="ORF">EKG36_18140</name>
</gene>
<dbReference type="InterPro" id="IPR023374">
    <property type="entry name" value="AttH-like_dom_sf"/>
</dbReference>
<sequence length="377" mass="41344">MRGWRLLVVGLLLAGCERDPTEPRAGFAGLGADAEGFPPLASEAALAFPEDHGPHPGTRLEWWYLTANLRGPDGAPLGIQWTLFRRALRPPTAPTSGAWAADQLWMAHVAVSRGATHRVAERFARGKVGEATLERHQAGVTAAPFRAWLDDWHLESRVAEGTGDALDRLEVSAEAGRGEAAFGYRLALDAQGPLVRHGKPAFGEGSAEAAGPIYLSQPFYRVTGTVTLEGERLAVSGRAWLDREWGNRLMAPRHRGWDWFSLHLASGHKLMVYHLRGETASDTTLFGTWIAADGETRTLDAEALSLMPLTTRRVAGRELPTRWRLTLPDRGLDLTVAARHPNRWMATSVPYWEGAVTVRDHEGGLPRGEGYLEMTGY</sequence>
<evidence type="ECO:0000313" key="3">
    <source>
        <dbReference type="Proteomes" id="UP000267400"/>
    </source>
</evidence>
<protein>
    <submittedName>
        <fullName evidence="2">Iron ABC transporter permease</fullName>
    </submittedName>
</protein>
<dbReference type="PANTHER" id="PTHR38591:SF1">
    <property type="entry name" value="BLL1000 PROTEIN"/>
    <property type="match status" value="1"/>
</dbReference>
<dbReference type="PROSITE" id="PS51257">
    <property type="entry name" value="PROKAR_LIPOPROTEIN"/>
    <property type="match status" value="1"/>
</dbReference>
<accession>A0A431V059</accession>
<keyword evidence="3" id="KW-1185">Reference proteome</keyword>
<comment type="caution">
    <text evidence="2">The sequence shown here is derived from an EMBL/GenBank/DDBJ whole genome shotgun (WGS) entry which is preliminary data.</text>
</comment>
<dbReference type="Proteomes" id="UP000267400">
    <property type="component" value="Unassembled WGS sequence"/>
</dbReference>